<name>A0A8C7Q143_ONCMY</name>
<reference evidence="2" key="2">
    <citation type="submission" date="2025-08" db="UniProtKB">
        <authorList>
            <consortium name="Ensembl"/>
        </authorList>
    </citation>
    <scope>IDENTIFICATION</scope>
</reference>
<accession>A0A8C7Q143</accession>
<reference evidence="2" key="3">
    <citation type="submission" date="2025-09" db="UniProtKB">
        <authorList>
            <consortium name="Ensembl"/>
        </authorList>
    </citation>
    <scope>IDENTIFICATION</scope>
</reference>
<dbReference type="PROSITE" id="PS51257">
    <property type="entry name" value="PROKAR_LIPOPROTEIN"/>
    <property type="match status" value="1"/>
</dbReference>
<protein>
    <submittedName>
        <fullName evidence="2">Uncharacterized protein</fullName>
    </submittedName>
</protein>
<evidence type="ECO:0000313" key="3">
    <source>
        <dbReference type="Proteomes" id="UP000694395"/>
    </source>
</evidence>
<evidence type="ECO:0000313" key="2">
    <source>
        <dbReference type="Ensembl" id="ENSOMYP00000029517.2"/>
    </source>
</evidence>
<proteinExistence type="predicted"/>
<sequence>MFSGKGWGFTGVLIGLSCLIVGAIFPIHHDPTEKAEGGNLTHSLEDEDFVLTKYKRSLNLDKQEVRVELGKDVSVEFYVDQMGSLTPWQSRTMSHYERYLCRSPCSSWKQVIAHTEREGYINPQTQHGRKWSIVKVRVFDCNPEQGKYCIKVRMTIKNVKKEDLRLWYVGFDQVSVETTVPFWVAEVRSGDRSTASQNTSSTPDKTDITRGVVQSQGPVRIVQTKDLKEVIEVETGYGDSNQWLEWILYTARSVDKEECHACATAKPQLTAIPFPLDGIDSPRGMACMVKLFMKAGKPDNDSCIDLHYLYPHVPITSRLPPFTVTGGNYYCMARYTTYGRNVVKTCNRTENVTTDETMRDLTGWLSSEDFSKITRPRAEVWWLCGGMKLWPNLSFDNRVYIDSIGVPSLMSSKLGIRYGLD</sequence>
<organism evidence="2 3">
    <name type="scientific">Oncorhynchus mykiss</name>
    <name type="common">Rainbow trout</name>
    <name type="synonym">Salmo gairdneri</name>
    <dbReference type="NCBI Taxonomy" id="8022"/>
    <lineage>
        <taxon>Eukaryota</taxon>
        <taxon>Metazoa</taxon>
        <taxon>Chordata</taxon>
        <taxon>Craniata</taxon>
        <taxon>Vertebrata</taxon>
        <taxon>Euteleostomi</taxon>
        <taxon>Actinopterygii</taxon>
        <taxon>Neopterygii</taxon>
        <taxon>Teleostei</taxon>
        <taxon>Protacanthopterygii</taxon>
        <taxon>Salmoniformes</taxon>
        <taxon>Salmonidae</taxon>
        <taxon>Salmoninae</taxon>
        <taxon>Oncorhynchus</taxon>
    </lineage>
</organism>
<evidence type="ECO:0000256" key="1">
    <source>
        <dbReference type="SAM" id="Phobius"/>
    </source>
</evidence>
<dbReference type="AlphaFoldDB" id="A0A8C7Q143"/>
<keyword evidence="1" id="KW-1133">Transmembrane helix</keyword>
<feature type="transmembrane region" description="Helical" evidence="1">
    <location>
        <begin position="6"/>
        <end position="25"/>
    </location>
</feature>
<keyword evidence="1" id="KW-0472">Membrane</keyword>
<dbReference type="Proteomes" id="UP000694395">
    <property type="component" value="Chromosome 11"/>
</dbReference>
<keyword evidence="3" id="KW-1185">Reference proteome</keyword>
<dbReference type="GeneTree" id="ENSGT00940000177163"/>
<reference evidence="2" key="1">
    <citation type="submission" date="2020-07" db="EMBL/GenBank/DDBJ databases">
        <title>A long reads based de novo assembly of the rainbow trout Arlee double haploid line genome.</title>
        <authorList>
            <person name="Gao G."/>
            <person name="Palti Y."/>
        </authorList>
    </citation>
    <scope>NUCLEOTIDE SEQUENCE [LARGE SCALE GENOMIC DNA]</scope>
</reference>
<keyword evidence="1" id="KW-0812">Transmembrane</keyword>
<dbReference type="Ensembl" id="ENSOMYT00000032204.2">
    <property type="protein sequence ID" value="ENSOMYP00000029517.2"/>
    <property type="gene ID" value="ENSOMYG00000013825.2"/>
</dbReference>